<keyword evidence="2" id="KW-0012">Acyltransferase</keyword>
<dbReference type="PANTHER" id="PTHR43877">
    <property type="entry name" value="AMINOALKYLPHOSPHONATE N-ACETYLTRANSFERASE-RELATED-RELATED"/>
    <property type="match status" value="1"/>
</dbReference>
<reference evidence="5 6" key="1">
    <citation type="submission" date="2021-03" db="EMBL/GenBank/DDBJ databases">
        <title>Actinoplanes flavus sp. nov., a novel actinomycete isolated from Coconut Palm rhizosphere soil.</title>
        <authorList>
            <person name="Luo X."/>
        </authorList>
    </citation>
    <scope>NUCLEOTIDE SEQUENCE [LARGE SCALE GENOMIC DNA]</scope>
    <source>
        <strain evidence="5 6">NEAU-H7</strain>
    </source>
</reference>
<feature type="region of interest" description="Disordered" evidence="3">
    <location>
        <begin position="289"/>
        <end position="316"/>
    </location>
</feature>
<evidence type="ECO:0000256" key="3">
    <source>
        <dbReference type="SAM" id="MobiDB-lite"/>
    </source>
</evidence>
<feature type="compositionally biased region" description="Low complexity" evidence="3">
    <location>
        <begin position="301"/>
        <end position="316"/>
    </location>
</feature>
<accession>A0ABS3USW2</accession>
<dbReference type="RefSeq" id="WP_208470827.1">
    <property type="nucleotide sequence ID" value="NZ_JAGFNS010000023.1"/>
</dbReference>
<dbReference type="Pfam" id="PF00583">
    <property type="entry name" value="Acetyltransf_1"/>
    <property type="match status" value="1"/>
</dbReference>
<dbReference type="InterPro" id="IPR036388">
    <property type="entry name" value="WH-like_DNA-bd_sf"/>
</dbReference>
<keyword evidence="6" id="KW-1185">Reference proteome</keyword>
<evidence type="ECO:0000256" key="2">
    <source>
        <dbReference type="ARBA" id="ARBA00023315"/>
    </source>
</evidence>
<evidence type="ECO:0000256" key="1">
    <source>
        <dbReference type="ARBA" id="ARBA00022679"/>
    </source>
</evidence>
<dbReference type="Gene3D" id="1.10.10.10">
    <property type="entry name" value="Winged helix-like DNA-binding domain superfamily/Winged helix DNA-binding domain"/>
    <property type="match status" value="1"/>
</dbReference>
<evidence type="ECO:0000313" key="6">
    <source>
        <dbReference type="Proteomes" id="UP000679690"/>
    </source>
</evidence>
<name>A0ABS3USW2_9ACTN</name>
<dbReference type="InterPro" id="IPR050832">
    <property type="entry name" value="Bact_Acetyltransf"/>
</dbReference>
<comment type="caution">
    <text evidence="5">The sequence shown here is derived from an EMBL/GenBank/DDBJ whole genome shotgun (WGS) entry which is preliminary data.</text>
</comment>
<protein>
    <submittedName>
        <fullName evidence="5">GNAT family N-acetyltransferase</fullName>
    </submittedName>
</protein>
<feature type="domain" description="N-acetyltransferase" evidence="4">
    <location>
        <begin position="134"/>
        <end position="283"/>
    </location>
</feature>
<keyword evidence="1" id="KW-0808">Transferase</keyword>
<dbReference type="SUPFAM" id="SSF46785">
    <property type="entry name" value="Winged helix' DNA-binding domain"/>
    <property type="match status" value="1"/>
</dbReference>
<sequence length="316" mass="34207">MEGEQIERVRDFNRYYTQRFSALADRFLGRDWPIGLARLLFAVGVRCDLRDLCARLGQNRDQVRRQLAALAVQGLVVLGDRTAELTDAGLRQRDELNQRAEAGIAALLGELTGRQRRRLLAAQDEIRRVLRAAAVVVAAVPPDLPAARDCLSRYAAELDATFPEGFDAGVLTCPDEVTGTQLLATEQGRPVGCGLWLRLGPGVAEIRHLWVAPEARGLGIGRKLLGRLEVDAANRGIATVRLGTHPLLTEALALYRSAGYDDIGGYSDNAYNQLAFEKVLVRADVAGSGPGRADGTCRPPSASASRRGAVASGFRR</sequence>
<dbReference type="InterPro" id="IPR000182">
    <property type="entry name" value="GNAT_dom"/>
</dbReference>
<evidence type="ECO:0000259" key="4">
    <source>
        <dbReference type="PROSITE" id="PS51186"/>
    </source>
</evidence>
<dbReference type="PROSITE" id="PS51186">
    <property type="entry name" value="GNAT"/>
    <property type="match status" value="1"/>
</dbReference>
<gene>
    <name evidence="5" type="ORF">J5X75_29630</name>
</gene>
<dbReference type="EMBL" id="JAGFNS010000023">
    <property type="protein sequence ID" value="MBO3741677.1"/>
    <property type="molecule type" value="Genomic_DNA"/>
</dbReference>
<dbReference type="InterPro" id="IPR016181">
    <property type="entry name" value="Acyl_CoA_acyltransferase"/>
</dbReference>
<dbReference type="CDD" id="cd04301">
    <property type="entry name" value="NAT_SF"/>
    <property type="match status" value="1"/>
</dbReference>
<evidence type="ECO:0000313" key="5">
    <source>
        <dbReference type="EMBL" id="MBO3741677.1"/>
    </source>
</evidence>
<dbReference type="SUPFAM" id="SSF55729">
    <property type="entry name" value="Acyl-CoA N-acyltransferases (Nat)"/>
    <property type="match status" value="1"/>
</dbReference>
<organism evidence="5 6">
    <name type="scientific">Actinoplanes flavus</name>
    <dbReference type="NCBI Taxonomy" id="2820290"/>
    <lineage>
        <taxon>Bacteria</taxon>
        <taxon>Bacillati</taxon>
        <taxon>Actinomycetota</taxon>
        <taxon>Actinomycetes</taxon>
        <taxon>Micromonosporales</taxon>
        <taxon>Micromonosporaceae</taxon>
        <taxon>Actinoplanes</taxon>
    </lineage>
</organism>
<dbReference type="InterPro" id="IPR036390">
    <property type="entry name" value="WH_DNA-bd_sf"/>
</dbReference>
<dbReference type="Proteomes" id="UP000679690">
    <property type="component" value="Unassembled WGS sequence"/>
</dbReference>
<dbReference type="Gene3D" id="3.40.630.30">
    <property type="match status" value="1"/>
</dbReference>
<proteinExistence type="predicted"/>
<dbReference type="PANTHER" id="PTHR43877:SF2">
    <property type="entry name" value="AMINOALKYLPHOSPHONATE N-ACETYLTRANSFERASE-RELATED"/>
    <property type="match status" value="1"/>
</dbReference>